<proteinExistence type="predicted"/>
<organism evidence="1 2">
    <name type="scientific">Thermogemmatispora aurantia</name>
    <dbReference type="NCBI Taxonomy" id="2045279"/>
    <lineage>
        <taxon>Bacteria</taxon>
        <taxon>Bacillati</taxon>
        <taxon>Chloroflexota</taxon>
        <taxon>Ktedonobacteria</taxon>
        <taxon>Thermogemmatisporales</taxon>
        <taxon>Thermogemmatisporaceae</taxon>
        <taxon>Thermogemmatispora</taxon>
    </lineage>
</organism>
<dbReference type="EMBL" id="BKZV01000005">
    <property type="protein sequence ID" value="GER84840.1"/>
    <property type="molecule type" value="Genomic_DNA"/>
</dbReference>
<comment type="caution">
    <text evidence="1">The sequence shown here is derived from an EMBL/GenBank/DDBJ whole genome shotgun (WGS) entry which is preliminary data.</text>
</comment>
<reference evidence="1 2" key="1">
    <citation type="journal article" date="2019" name="Int. J. Syst. Evol. Microbiol.">
        <title>Thermogemmatispora aurantia sp. nov. and Thermogemmatispora argillosa sp. nov., within the class Ktedonobacteria, and emended description of the genus Thermogemmatispora.</title>
        <authorList>
            <person name="Zheng Y."/>
            <person name="Wang C.M."/>
            <person name="Sakai Y."/>
            <person name="Abe K."/>
            <person name="Yokota A."/>
            <person name="Yabe S."/>
        </authorList>
    </citation>
    <scope>NUCLEOTIDE SEQUENCE [LARGE SCALE GENOMIC DNA]</scope>
    <source>
        <strain evidence="1 2">A1-2</strain>
    </source>
</reference>
<dbReference type="AlphaFoldDB" id="A0A5J4KE40"/>
<name>A0A5J4KE40_9CHLR</name>
<accession>A0A5J4KE40</accession>
<dbReference type="Proteomes" id="UP000334820">
    <property type="component" value="Unassembled WGS sequence"/>
</dbReference>
<keyword evidence="2" id="KW-1185">Reference proteome</keyword>
<gene>
    <name evidence="1" type="ORF">KTAU_34760</name>
</gene>
<sequence>MPLLALKAKMMDEAAVHLDAGIVQPGRLAVKESLEQAGLCGKRVLATRAAALGADAVNAAAIERL</sequence>
<evidence type="ECO:0000313" key="2">
    <source>
        <dbReference type="Proteomes" id="UP000334820"/>
    </source>
</evidence>
<evidence type="ECO:0000313" key="1">
    <source>
        <dbReference type="EMBL" id="GER84840.1"/>
    </source>
</evidence>
<protein>
    <submittedName>
        <fullName evidence="1">Uncharacterized protein</fullName>
    </submittedName>
</protein>